<comment type="similarity">
    <text evidence="1">Belongs to the CCM1 family.</text>
</comment>
<comment type="subunit">
    <text evidence="4">Binds to mitochondrial small subunit 15S rRNA.</text>
</comment>
<dbReference type="InterPro" id="IPR002885">
    <property type="entry name" value="PPR_rpt"/>
</dbReference>
<evidence type="ECO:0000313" key="9">
    <source>
        <dbReference type="Proteomes" id="UP000269721"/>
    </source>
</evidence>
<evidence type="ECO:0000256" key="3">
    <source>
        <dbReference type="ARBA" id="ARBA00044493"/>
    </source>
</evidence>
<evidence type="ECO:0000256" key="2">
    <source>
        <dbReference type="ARBA" id="ARBA00022737"/>
    </source>
</evidence>
<dbReference type="EMBL" id="KZ994972">
    <property type="protein sequence ID" value="RKO91638.1"/>
    <property type="molecule type" value="Genomic_DNA"/>
</dbReference>
<dbReference type="Proteomes" id="UP000269721">
    <property type="component" value="Unassembled WGS sequence"/>
</dbReference>
<proteinExistence type="inferred from homology"/>
<dbReference type="Pfam" id="PF13812">
    <property type="entry name" value="PPR_3"/>
    <property type="match status" value="1"/>
</dbReference>
<feature type="compositionally biased region" description="Polar residues" evidence="6">
    <location>
        <begin position="24"/>
        <end position="35"/>
    </location>
</feature>
<feature type="region of interest" description="Disordered" evidence="6">
    <location>
        <begin position="21"/>
        <end position="41"/>
    </location>
</feature>
<dbReference type="InterPro" id="IPR011990">
    <property type="entry name" value="TPR-like_helical_dom_sf"/>
</dbReference>
<name>A0A4P9WJG4_9FUNG</name>
<dbReference type="PANTHER" id="PTHR47447:SF17">
    <property type="entry name" value="OS12G0638900 PROTEIN"/>
    <property type="match status" value="1"/>
</dbReference>
<evidence type="ECO:0000256" key="6">
    <source>
        <dbReference type="SAM" id="MobiDB-lite"/>
    </source>
</evidence>
<accession>A0A4P9WJG4</accession>
<organism evidence="8 9">
    <name type="scientific">Blyttiomyces helicus</name>
    <dbReference type="NCBI Taxonomy" id="388810"/>
    <lineage>
        <taxon>Eukaryota</taxon>
        <taxon>Fungi</taxon>
        <taxon>Fungi incertae sedis</taxon>
        <taxon>Chytridiomycota</taxon>
        <taxon>Chytridiomycota incertae sedis</taxon>
        <taxon>Chytridiomycetes</taxon>
        <taxon>Chytridiomycetes incertae sedis</taxon>
        <taxon>Blyttiomyces</taxon>
    </lineage>
</organism>
<dbReference type="InterPro" id="IPR033443">
    <property type="entry name" value="PROP1-like_PPR_dom"/>
</dbReference>
<keyword evidence="2" id="KW-0677">Repeat</keyword>
<evidence type="ECO:0000313" key="8">
    <source>
        <dbReference type="EMBL" id="RKO91638.1"/>
    </source>
</evidence>
<comment type="function">
    <text evidence="3">Regulates mitochondrial small subunit maturation by controlling 15S rRNA 5'-end processing. Localizes to the 5' precursor of the 15S rRNA in a position that is subsequently occupied by mS47 in the mature yeast mtSSU. Uses structure and sequence-specific RNA recognition, binding to a single-stranded region of the precursor and specifically recognizing bases -6 to -1. The exchange of Ccm1 for mS47 is coupled to the irreversible removal of precursor rRNA that is accompanied by conformational changes of the mitoribosomal proteins uS5m and mS26. These conformational changes signal completion of 5'-end rRNA processing through protection of the mature 5'-end of the 15S rRNA and stabilization of mS47. The removal of the 5' precursor together with the dissociation of Ccm1 may be catalyzed by the 5'-3' exoribonuclease Pet127. Involved in the specific removal of group I introns in mitochondrial encoded transcripts.</text>
</comment>
<protein>
    <recommendedName>
        <fullName evidence="7">PROP1-like PPR domain-containing protein</fullName>
    </recommendedName>
</protein>
<evidence type="ECO:0000256" key="1">
    <source>
        <dbReference type="ARBA" id="ARBA00006192"/>
    </source>
</evidence>
<dbReference type="PROSITE" id="PS51375">
    <property type="entry name" value="PPR"/>
    <property type="match status" value="1"/>
</dbReference>
<dbReference type="PANTHER" id="PTHR47447">
    <property type="entry name" value="OS03G0856100 PROTEIN"/>
    <property type="match status" value="1"/>
</dbReference>
<keyword evidence="9" id="KW-1185">Reference proteome</keyword>
<feature type="domain" description="PROP1-like PPR" evidence="7">
    <location>
        <begin position="231"/>
        <end position="323"/>
    </location>
</feature>
<dbReference type="NCBIfam" id="TIGR00756">
    <property type="entry name" value="PPR"/>
    <property type="match status" value="1"/>
</dbReference>
<evidence type="ECO:0000259" key="7">
    <source>
        <dbReference type="Pfam" id="PF17177"/>
    </source>
</evidence>
<evidence type="ECO:0000256" key="4">
    <source>
        <dbReference type="ARBA" id="ARBA00044511"/>
    </source>
</evidence>
<dbReference type="AlphaFoldDB" id="A0A4P9WJG4"/>
<dbReference type="Gene3D" id="1.25.40.10">
    <property type="entry name" value="Tetratricopeptide repeat domain"/>
    <property type="match status" value="1"/>
</dbReference>
<dbReference type="Pfam" id="PF17177">
    <property type="entry name" value="PPR_long"/>
    <property type="match status" value="1"/>
</dbReference>
<sequence>MLRASCSIPAVQARISSIRPLASSRPSLATRSPRSSYPAPSCPCPFARNASTSTPTDPPAPDLGAVILTPKTRVPLRRPVGLKPKQRVARFRGTQLSERPLPLAWNSSKADPVILLQNSFALKSTQHYLPDYARCRRKGYLGQLTEQDFVTILRFLGSELEANASAVVGDEDLVAREVLARVKVVQDDIASVGAPRSAAIDAAVLEVYGKTGDVRAAVKLASRGDNASNLSIDIVTALMRVFERLEHAYHATALLDHVLKSGVVPTTEIFTSVISVLSKTGDMAGAVAILERMPAAGVEPSEETIAALIHGYARLGDTNQANKWHHEAVLRDIPVGVPIYTALIHCAMTKKNPADAARIFDAMNRRLLIPTAETMTYLMRTHLSHDVYTQAARWFYKFETFRGFRYTSGMHAALIEAQVARGDELVSWRQLGASIAGGMPATASMLLPLAKLFAGKHPNYLRDLFRFSELPAEHIPTVLRKLIRVLLDLGEDASVLSLYRELGKAKTVGTATPATAAEHICALAAHARRGELDNALQAFALARQAITELEASDPAAAAGVAHDLAEVHAYVAVAHAVKGDVAAARKVLVDARAGGVDPAPLAYEAILAALRIEGKESWTDEGLVKEIAVEMAALGVMPNEAREPLMTRAMAESGLSDLWLERL</sequence>
<dbReference type="OrthoDB" id="185373at2759"/>
<evidence type="ECO:0000256" key="5">
    <source>
        <dbReference type="PROSITE-ProRule" id="PRU00708"/>
    </source>
</evidence>
<feature type="repeat" description="PPR" evidence="5">
    <location>
        <begin position="266"/>
        <end position="300"/>
    </location>
</feature>
<gene>
    <name evidence="8" type="ORF">BDK51DRAFT_45278</name>
</gene>
<reference evidence="9" key="1">
    <citation type="journal article" date="2018" name="Nat. Microbiol.">
        <title>Leveraging single-cell genomics to expand the fungal tree of life.</title>
        <authorList>
            <person name="Ahrendt S.R."/>
            <person name="Quandt C.A."/>
            <person name="Ciobanu D."/>
            <person name="Clum A."/>
            <person name="Salamov A."/>
            <person name="Andreopoulos B."/>
            <person name="Cheng J.F."/>
            <person name="Woyke T."/>
            <person name="Pelin A."/>
            <person name="Henrissat B."/>
            <person name="Reynolds N.K."/>
            <person name="Benny G.L."/>
            <person name="Smith M.E."/>
            <person name="James T.Y."/>
            <person name="Grigoriev I.V."/>
        </authorList>
    </citation>
    <scope>NUCLEOTIDE SEQUENCE [LARGE SCALE GENOMIC DNA]</scope>
</reference>